<protein>
    <recommendedName>
        <fullName evidence="3">MerR HTH family regulatory protein</fullName>
    </recommendedName>
</protein>
<keyword evidence="2" id="KW-1185">Reference proteome</keyword>
<proteinExistence type="predicted"/>
<dbReference type="SUPFAM" id="SSF46955">
    <property type="entry name" value="Putative DNA-binding domain"/>
    <property type="match status" value="1"/>
</dbReference>
<name>A0A1I4ZJB8_9CLOT</name>
<gene>
    <name evidence="1" type="ORF">SAMN04488695_10217</name>
</gene>
<dbReference type="InterPro" id="IPR009061">
    <property type="entry name" value="DNA-bd_dom_put_sf"/>
</dbReference>
<dbReference type="EMBL" id="FOVK01000002">
    <property type="protein sequence ID" value="SFN50376.1"/>
    <property type="molecule type" value="Genomic_DNA"/>
</dbReference>
<evidence type="ECO:0008006" key="3">
    <source>
        <dbReference type="Google" id="ProtNLM"/>
    </source>
</evidence>
<evidence type="ECO:0000313" key="2">
    <source>
        <dbReference type="Proteomes" id="UP000181899"/>
    </source>
</evidence>
<dbReference type="OrthoDB" id="1935216at2"/>
<organism evidence="1 2">
    <name type="scientific">Proteiniclasticum ruminis</name>
    <dbReference type="NCBI Taxonomy" id="398199"/>
    <lineage>
        <taxon>Bacteria</taxon>
        <taxon>Bacillati</taxon>
        <taxon>Bacillota</taxon>
        <taxon>Clostridia</taxon>
        <taxon>Eubacteriales</taxon>
        <taxon>Clostridiaceae</taxon>
        <taxon>Proteiniclasticum</taxon>
    </lineage>
</organism>
<dbReference type="RefSeq" id="WP_074910965.1">
    <property type="nucleotide sequence ID" value="NZ_FOVK01000002.1"/>
</dbReference>
<dbReference type="Proteomes" id="UP000181899">
    <property type="component" value="Unassembled WGS sequence"/>
</dbReference>
<accession>A0A1I4ZJB8</accession>
<sequence>MKTVLTVKDLCERWGVDARTIARYEEEGIIRRLSGIPGVRFSLTSIEKIECDGVDNLLMKKDRIIKEQSLKIIELESKLKTIREVAN</sequence>
<evidence type="ECO:0000313" key="1">
    <source>
        <dbReference type="EMBL" id="SFN50376.1"/>
    </source>
</evidence>
<reference evidence="1 2" key="1">
    <citation type="submission" date="2016-10" db="EMBL/GenBank/DDBJ databases">
        <authorList>
            <person name="de Groot N.N."/>
        </authorList>
    </citation>
    <scope>NUCLEOTIDE SEQUENCE [LARGE SCALE GENOMIC DNA]</scope>
    <source>
        <strain evidence="1 2">ML2</strain>
    </source>
</reference>
<dbReference type="AlphaFoldDB" id="A0A1I4ZJB8"/>